<dbReference type="SUPFAM" id="SSF56796">
    <property type="entry name" value="Dehydroquinate synthase-like"/>
    <property type="match status" value="1"/>
</dbReference>
<keyword evidence="3 7" id="KW-0560">Oxidoreductase</keyword>
<keyword evidence="4" id="KW-0520">NAD</keyword>
<dbReference type="Proteomes" id="UP000058599">
    <property type="component" value="Chromosome"/>
</dbReference>
<evidence type="ECO:0000256" key="3">
    <source>
        <dbReference type="ARBA" id="ARBA00023002"/>
    </source>
</evidence>
<feature type="domain" description="Alcohol dehydrogenase iron-type/glycerol dehydrogenase GldA" evidence="5">
    <location>
        <begin position="14"/>
        <end position="192"/>
    </location>
</feature>
<name>A0AA86GME3_9SPHN</name>
<comment type="cofactor">
    <cofactor evidence="1">
        <name>Fe cation</name>
        <dbReference type="ChEBI" id="CHEBI:24875"/>
    </cofactor>
</comment>
<gene>
    <name evidence="7" type="primary">macr</name>
    <name evidence="7" type="ORF">SGRAN_3164</name>
</gene>
<dbReference type="Gene3D" id="3.40.50.1970">
    <property type="match status" value="1"/>
</dbReference>
<comment type="similarity">
    <text evidence="2">Belongs to the iron-containing alcohol dehydrogenase family.</text>
</comment>
<dbReference type="RefSeq" id="WP_237233540.1">
    <property type="nucleotide sequence ID" value="NZ_CP012199.1"/>
</dbReference>
<evidence type="ECO:0000259" key="5">
    <source>
        <dbReference type="Pfam" id="PF00465"/>
    </source>
</evidence>
<evidence type="ECO:0000256" key="2">
    <source>
        <dbReference type="ARBA" id="ARBA00007358"/>
    </source>
</evidence>
<dbReference type="PROSITE" id="PS00060">
    <property type="entry name" value="ADH_IRON_2"/>
    <property type="match status" value="1"/>
</dbReference>
<dbReference type="CDD" id="cd08192">
    <property type="entry name" value="MAR-like"/>
    <property type="match status" value="1"/>
</dbReference>
<reference evidence="7 8" key="1">
    <citation type="journal article" date="2016" name="BMC Genomics">
        <title>Genomic analysis of the nitrate-respiring Sphingopyxis granuli (formerly Sphingomonas macrogoltabida) strain TFA.</title>
        <authorList>
            <person name="Garcia-Romero I."/>
            <person name="Perez-Pulido A.J."/>
            <person name="Gonzalez-Flores Y.E."/>
            <person name="Reyes-Ramirez F."/>
            <person name="Santero E."/>
            <person name="Floriano B."/>
        </authorList>
    </citation>
    <scope>NUCLEOTIDE SEQUENCE [LARGE SCALE GENOMIC DNA]</scope>
    <source>
        <strain evidence="7 8">TFA</strain>
    </source>
</reference>
<evidence type="ECO:0000256" key="1">
    <source>
        <dbReference type="ARBA" id="ARBA00001962"/>
    </source>
</evidence>
<evidence type="ECO:0000259" key="6">
    <source>
        <dbReference type="Pfam" id="PF25137"/>
    </source>
</evidence>
<dbReference type="KEGG" id="sgi:SGRAN_3164"/>
<dbReference type="PANTHER" id="PTHR11496:SF102">
    <property type="entry name" value="ALCOHOL DEHYDROGENASE 4"/>
    <property type="match status" value="1"/>
</dbReference>
<dbReference type="GO" id="GO:0004022">
    <property type="term" value="F:alcohol dehydrogenase (NAD+) activity"/>
    <property type="evidence" value="ECO:0007669"/>
    <property type="project" value="TreeGrafter"/>
</dbReference>
<evidence type="ECO:0000313" key="8">
    <source>
        <dbReference type="Proteomes" id="UP000058599"/>
    </source>
</evidence>
<dbReference type="GO" id="GO:0046872">
    <property type="term" value="F:metal ion binding"/>
    <property type="evidence" value="ECO:0007669"/>
    <property type="project" value="InterPro"/>
</dbReference>
<dbReference type="Gene3D" id="1.20.1090.10">
    <property type="entry name" value="Dehydroquinate synthase-like - alpha domain"/>
    <property type="match status" value="1"/>
</dbReference>
<dbReference type="InterPro" id="IPR018211">
    <property type="entry name" value="ADH_Fe_CS"/>
</dbReference>
<dbReference type="AlphaFoldDB" id="A0AA86GME3"/>
<dbReference type="PANTHER" id="PTHR11496">
    <property type="entry name" value="ALCOHOL DEHYDROGENASE"/>
    <property type="match status" value="1"/>
</dbReference>
<feature type="domain" description="Fe-containing alcohol dehydrogenase-like C-terminal" evidence="6">
    <location>
        <begin position="205"/>
        <end position="390"/>
    </location>
</feature>
<protein>
    <submittedName>
        <fullName evidence="7">Maleylacetate reductase</fullName>
        <ecNumber evidence="7">1.3.1.32</ecNumber>
    </submittedName>
</protein>
<dbReference type="Pfam" id="PF00465">
    <property type="entry name" value="Fe-ADH"/>
    <property type="match status" value="1"/>
</dbReference>
<proteinExistence type="inferred from homology"/>
<dbReference type="InterPro" id="IPR056798">
    <property type="entry name" value="ADH_Fe_C"/>
</dbReference>
<dbReference type="InterPro" id="IPR039697">
    <property type="entry name" value="Alcohol_dehydrogenase_Fe"/>
</dbReference>
<sequence>MQLSSGEVTFTETKRVVFGRPAGEALREQAEAMGARRVLLIVSTSLRKQTDAVARIESALGDRHAATFDGIAPHAPRLDVLRAVETARAAQADLIVSVGGGSVTDATKIVALALRHGVRRVEDFEPLRTRVDDQGRAVNPLTEGPDVRVICVPTTLSGGEFNPRSGATDEATRHKQGYGHPAMVPVAIVLDPALTVHTPEWVWLSTGVRAVDHCVETLASFRSNDYADGLADSALRLLLEGLRRAKADARDLEGRQKCQIGAWQAMMPVLAGVPMGASHAIGHVLGGTCGVPHGYTSCILSPVVLAWNAGHDASRQGRILQCLGGGHATASAALDAFVRGLGMPRTLAEVGVGEDQFGAVARYAMHDLWLRSNPRSIESQDDVLEILRMAA</sequence>
<accession>A0AA86GME3</accession>
<dbReference type="InterPro" id="IPR001670">
    <property type="entry name" value="ADH_Fe/GldA"/>
</dbReference>
<organism evidence="7 8">
    <name type="scientific">Sphingopyxis granuli</name>
    <dbReference type="NCBI Taxonomy" id="267128"/>
    <lineage>
        <taxon>Bacteria</taxon>
        <taxon>Pseudomonadati</taxon>
        <taxon>Pseudomonadota</taxon>
        <taxon>Alphaproteobacteria</taxon>
        <taxon>Sphingomonadales</taxon>
        <taxon>Sphingomonadaceae</taxon>
        <taxon>Sphingopyxis</taxon>
    </lineage>
</organism>
<dbReference type="GO" id="GO:0018506">
    <property type="term" value="F:maleylacetate reductase activity"/>
    <property type="evidence" value="ECO:0007669"/>
    <property type="project" value="UniProtKB-EC"/>
</dbReference>
<keyword evidence="8" id="KW-1185">Reference proteome</keyword>
<dbReference type="EMBL" id="CP012199">
    <property type="protein sequence ID" value="AMG75508.1"/>
    <property type="molecule type" value="Genomic_DNA"/>
</dbReference>
<dbReference type="Pfam" id="PF25137">
    <property type="entry name" value="ADH_Fe_C"/>
    <property type="match status" value="1"/>
</dbReference>
<evidence type="ECO:0000313" key="7">
    <source>
        <dbReference type="EMBL" id="AMG75508.1"/>
    </source>
</evidence>
<evidence type="ECO:0000256" key="4">
    <source>
        <dbReference type="ARBA" id="ARBA00023027"/>
    </source>
</evidence>
<dbReference type="EC" id="1.3.1.32" evidence="7"/>